<accession>A0A7X2LTA8</accession>
<evidence type="ECO:0000259" key="1">
    <source>
        <dbReference type="PROSITE" id="PS51186"/>
    </source>
</evidence>
<dbReference type="PANTHER" id="PTHR43138:SF1">
    <property type="entry name" value="N-ACETYLTRANSFERASE ACA1"/>
    <property type="match status" value="1"/>
</dbReference>
<dbReference type="InterPro" id="IPR000182">
    <property type="entry name" value="GNAT_dom"/>
</dbReference>
<gene>
    <name evidence="2" type="ORF">GJ700_15485</name>
</gene>
<dbReference type="Gene3D" id="3.40.630.30">
    <property type="match status" value="1"/>
</dbReference>
<dbReference type="PROSITE" id="PS51186">
    <property type="entry name" value="GNAT"/>
    <property type="match status" value="1"/>
</dbReference>
<dbReference type="InterPro" id="IPR016181">
    <property type="entry name" value="Acyl_CoA_acyltransferase"/>
</dbReference>
<organism evidence="2 3">
    <name type="scientific">Pseudoduganella rivuli</name>
    <dbReference type="NCBI Taxonomy" id="2666085"/>
    <lineage>
        <taxon>Bacteria</taxon>
        <taxon>Pseudomonadati</taxon>
        <taxon>Pseudomonadota</taxon>
        <taxon>Betaproteobacteria</taxon>
        <taxon>Burkholderiales</taxon>
        <taxon>Oxalobacteraceae</taxon>
        <taxon>Telluria group</taxon>
        <taxon>Pseudoduganella</taxon>
    </lineage>
</organism>
<dbReference type="AlphaFoldDB" id="A0A7X2LTA8"/>
<keyword evidence="3" id="KW-1185">Reference proteome</keyword>
<dbReference type="GO" id="GO:0016747">
    <property type="term" value="F:acyltransferase activity, transferring groups other than amino-acyl groups"/>
    <property type="evidence" value="ECO:0007669"/>
    <property type="project" value="InterPro"/>
</dbReference>
<dbReference type="Proteomes" id="UP000446768">
    <property type="component" value="Unassembled WGS sequence"/>
</dbReference>
<comment type="caution">
    <text evidence="2">The sequence shown here is derived from an EMBL/GenBank/DDBJ whole genome shotgun (WGS) entry which is preliminary data.</text>
</comment>
<dbReference type="InterPro" id="IPR052742">
    <property type="entry name" value="Mito_N-acetyltransferase"/>
</dbReference>
<dbReference type="CDD" id="cd04301">
    <property type="entry name" value="NAT_SF"/>
    <property type="match status" value="1"/>
</dbReference>
<dbReference type="EMBL" id="WKJJ01000009">
    <property type="protein sequence ID" value="MRV73111.1"/>
    <property type="molecule type" value="Genomic_DNA"/>
</dbReference>
<dbReference type="PANTHER" id="PTHR43138">
    <property type="entry name" value="ACETYLTRANSFERASE, GNAT FAMILY"/>
    <property type="match status" value="1"/>
</dbReference>
<sequence>MQIRPALESDLPAMREIFQAVVATGDTLPFSSSMPPETFHSHWFGAHRAYVAADDSGVIGMYKVGANYPDLGSHIGSATYLVSPAAQSKGVGRALVTHSIEQARSDGFMAMQFNYVVSTNAPAVALYEKLGFAIVGTLPQAFRHATLGLVDAYVMYKPLQ</sequence>
<dbReference type="SUPFAM" id="SSF55729">
    <property type="entry name" value="Acyl-CoA N-acyltransferases (Nat)"/>
    <property type="match status" value="1"/>
</dbReference>
<feature type="domain" description="N-acetyltransferase" evidence="1">
    <location>
        <begin position="1"/>
        <end position="160"/>
    </location>
</feature>
<dbReference type="Pfam" id="PF00583">
    <property type="entry name" value="Acetyltransf_1"/>
    <property type="match status" value="1"/>
</dbReference>
<proteinExistence type="predicted"/>
<dbReference type="RefSeq" id="WP_154375373.1">
    <property type="nucleotide sequence ID" value="NZ_WKJJ01000009.1"/>
</dbReference>
<reference evidence="2 3" key="1">
    <citation type="submission" date="2019-11" db="EMBL/GenBank/DDBJ databases">
        <title>Novel species isolated from a subtropical stream in China.</title>
        <authorList>
            <person name="Lu H."/>
        </authorList>
    </citation>
    <scope>NUCLEOTIDE SEQUENCE [LARGE SCALE GENOMIC DNA]</scope>
    <source>
        <strain evidence="2 3">FT92W</strain>
    </source>
</reference>
<evidence type="ECO:0000313" key="3">
    <source>
        <dbReference type="Proteomes" id="UP000446768"/>
    </source>
</evidence>
<protein>
    <submittedName>
        <fullName evidence="2">GNAT family N-acetyltransferase</fullName>
    </submittedName>
</protein>
<evidence type="ECO:0000313" key="2">
    <source>
        <dbReference type="EMBL" id="MRV73111.1"/>
    </source>
</evidence>
<keyword evidence="2" id="KW-0808">Transferase</keyword>
<name>A0A7X2LTA8_9BURK</name>